<dbReference type="STRING" id="1095630.A0A2J6TN28"/>
<accession>A0A2J6TN28</accession>
<evidence type="ECO:0000256" key="2">
    <source>
        <dbReference type="SAM" id="SignalP"/>
    </source>
</evidence>
<evidence type="ECO:0000313" key="4">
    <source>
        <dbReference type="Proteomes" id="UP000235371"/>
    </source>
</evidence>
<dbReference type="AlphaFoldDB" id="A0A2J6TN28"/>
<dbReference type="RefSeq" id="XP_024741262.1">
    <property type="nucleotide sequence ID" value="XM_024886465.1"/>
</dbReference>
<name>A0A2J6TN28_9HELO</name>
<keyword evidence="1" id="KW-1133">Transmembrane helix</keyword>
<reference evidence="3 4" key="1">
    <citation type="submission" date="2016-04" db="EMBL/GenBank/DDBJ databases">
        <title>A degradative enzymes factory behind the ericoid mycorrhizal symbiosis.</title>
        <authorList>
            <consortium name="DOE Joint Genome Institute"/>
            <person name="Martino E."/>
            <person name="Morin E."/>
            <person name="Grelet G."/>
            <person name="Kuo A."/>
            <person name="Kohler A."/>
            <person name="Daghino S."/>
            <person name="Barry K."/>
            <person name="Choi C."/>
            <person name="Cichocki N."/>
            <person name="Clum A."/>
            <person name="Copeland A."/>
            <person name="Hainaut M."/>
            <person name="Haridas S."/>
            <person name="Labutti K."/>
            <person name="Lindquist E."/>
            <person name="Lipzen A."/>
            <person name="Khouja H.-R."/>
            <person name="Murat C."/>
            <person name="Ohm R."/>
            <person name="Olson A."/>
            <person name="Spatafora J."/>
            <person name="Veneault-Fourrey C."/>
            <person name="Henrissat B."/>
            <person name="Grigoriev I."/>
            <person name="Martin F."/>
            <person name="Perotto S."/>
        </authorList>
    </citation>
    <scope>NUCLEOTIDE SEQUENCE [LARGE SCALE GENOMIC DNA]</scope>
    <source>
        <strain evidence="3 4">E</strain>
    </source>
</reference>
<dbReference type="SUPFAM" id="SSF52058">
    <property type="entry name" value="L domain-like"/>
    <property type="match status" value="2"/>
</dbReference>
<dbReference type="GeneID" id="36594542"/>
<evidence type="ECO:0000313" key="3">
    <source>
        <dbReference type="EMBL" id="PMD64358.1"/>
    </source>
</evidence>
<dbReference type="OrthoDB" id="3542863at2759"/>
<sequence>MESADIRRWRCCAGSGTLAVAFLAGLSSSTAVNCTSPNGQDGSFFIASQEAADALNSCKNIIGNVVIQSNAVAQITLNGIEIIEGNLSTLSCDGLQKISGPVLAQITNNFTLSSLPHLTSLEFPLLDNVNGGIYWDSLPGLTDVSFGNLTLSPGDLPGTNVDGDISISNTALSSLAFLNFTHYSNPALIWIKGNQQLNNINLTGLSWGSNSLAIVNNGPSAQILLPNLRSAGDITIGNAGRVDIPSLSEISTNVIISNNSIDVFTAPNLAAIGGNFIVSNNYLLEKLDLPLLTTIGDGTGNGNFVVVNNSALDTITHLNQLWHTQGNVTLSGNFSNVTLPSLRTILGNFHLNSSNPALDCTAFDKLADQTSWTSFSYSCGAYLPGETKDMAKHYQVPDGGLELSKPAKTIIIIVSVVAGLLLCGLLMRWFGRKRSRQVAVVEEAVDLRSVGSGGGGGVTRYEEGDGLPEYRRVGKPGEVPPEYVGNENGRALHVAPGNVNMRTSSAGWVRANRWRRFW</sequence>
<keyword evidence="4" id="KW-1185">Reference proteome</keyword>
<evidence type="ECO:0000256" key="1">
    <source>
        <dbReference type="SAM" id="Phobius"/>
    </source>
</evidence>
<keyword evidence="2" id="KW-0732">Signal</keyword>
<dbReference type="Proteomes" id="UP000235371">
    <property type="component" value="Unassembled WGS sequence"/>
</dbReference>
<organism evidence="3 4">
    <name type="scientific">Hyaloscypha bicolor E</name>
    <dbReference type="NCBI Taxonomy" id="1095630"/>
    <lineage>
        <taxon>Eukaryota</taxon>
        <taxon>Fungi</taxon>
        <taxon>Dikarya</taxon>
        <taxon>Ascomycota</taxon>
        <taxon>Pezizomycotina</taxon>
        <taxon>Leotiomycetes</taxon>
        <taxon>Helotiales</taxon>
        <taxon>Hyaloscyphaceae</taxon>
        <taxon>Hyaloscypha</taxon>
        <taxon>Hyaloscypha bicolor</taxon>
    </lineage>
</organism>
<feature type="chain" id="PRO_5014382747" description="Receptor L-domain domain-containing protein" evidence="2">
    <location>
        <begin position="32"/>
        <end position="518"/>
    </location>
</feature>
<feature type="transmembrane region" description="Helical" evidence="1">
    <location>
        <begin position="410"/>
        <end position="430"/>
    </location>
</feature>
<keyword evidence="1" id="KW-0472">Membrane</keyword>
<dbReference type="EMBL" id="KZ613765">
    <property type="protein sequence ID" value="PMD64358.1"/>
    <property type="molecule type" value="Genomic_DNA"/>
</dbReference>
<proteinExistence type="predicted"/>
<evidence type="ECO:0008006" key="5">
    <source>
        <dbReference type="Google" id="ProtNLM"/>
    </source>
</evidence>
<dbReference type="InParanoid" id="A0A2J6TN28"/>
<gene>
    <name evidence="3" type="ORF">K444DRAFT_660467</name>
</gene>
<feature type="signal peptide" evidence="2">
    <location>
        <begin position="1"/>
        <end position="31"/>
    </location>
</feature>
<protein>
    <recommendedName>
        <fullName evidence="5">Receptor L-domain domain-containing protein</fullName>
    </recommendedName>
</protein>
<keyword evidence="1" id="KW-0812">Transmembrane</keyword>